<comment type="caution">
    <text evidence="2">The sequence shown here is derived from an EMBL/GenBank/DDBJ whole genome shotgun (WGS) entry which is preliminary data.</text>
</comment>
<sequence length="85" mass="9530">MQAKIAELKKSPKQNPPAAVYSYLYHGQVVYTISSNCCDQFNYLYDKDLNIICAPSGGFTGRGDGRCPDFAANATQEHLLWRDPR</sequence>
<evidence type="ECO:0000313" key="3">
    <source>
        <dbReference type="Proteomes" id="UP000622017"/>
    </source>
</evidence>
<proteinExistence type="predicted"/>
<reference evidence="2 3" key="1">
    <citation type="submission" date="2020-08" db="EMBL/GenBank/DDBJ databases">
        <title>Hymenobacter sp.</title>
        <authorList>
            <person name="Kim M.K."/>
        </authorList>
    </citation>
    <scope>NUCLEOTIDE SEQUENCE [LARGE SCALE GENOMIC DNA]</scope>
    <source>
        <strain evidence="2 3">BT507</strain>
    </source>
</reference>
<keyword evidence="3" id="KW-1185">Reference proteome</keyword>
<dbReference type="InterPro" id="IPR054243">
    <property type="entry name" value="DUF6970"/>
</dbReference>
<evidence type="ECO:0000259" key="1">
    <source>
        <dbReference type="Pfam" id="PF22311"/>
    </source>
</evidence>
<accession>A0ABR7MM17</accession>
<evidence type="ECO:0000313" key="2">
    <source>
        <dbReference type="EMBL" id="MBC6612110.1"/>
    </source>
</evidence>
<dbReference type="EMBL" id="JACSCY010000011">
    <property type="protein sequence ID" value="MBC6612110.1"/>
    <property type="molecule type" value="Genomic_DNA"/>
</dbReference>
<dbReference type="Pfam" id="PF22311">
    <property type="entry name" value="DUF6970"/>
    <property type="match status" value="1"/>
</dbReference>
<organism evidence="2 3">
    <name type="scientific">Hymenobacter citatus</name>
    <dbReference type="NCBI Taxonomy" id="2763506"/>
    <lineage>
        <taxon>Bacteria</taxon>
        <taxon>Pseudomonadati</taxon>
        <taxon>Bacteroidota</taxon>
        <taxon>Cytophagia</taxon>
        <taxon>Cytophagales</taxon>
        <taxon>Hymenobacteraceae</taxon>
        <taxon>Hymenobacter</taxon>
    </lineage>
</organism>
<dbReference type="Proteomes" id="UP000622017">
    <property type="component" value="Unassembled WGS sequence"/>
</dbReference>
<name>A0ABR7MM17_9BACT</name>
<protein>
    <recommendedName>
        <fullName evidence="1">DUF6970 domain-containing protein</fullName>
    </recommendedName>
</protein>
<feature type="domain" description="DUF6970" evidence="1">
    <location>
        <begin position="7"/>
        <end position="83"/>
    </location>
</feature>
<gene>
    <name evidence="2" type="ORF">H8B15_14370</name>
</gene>